<proteinExistence type="predicted"/>
<keyword evidence="1" id="KW-0175">Coiled coil</keyword>
<dbReference type="InterPro" id="IPR038186">
    <property type="entry name" value="CHAD_dom_sf"/>
</dbReference>
<reference evidence="4" key="1">
    <citation type="submission" date="2015-10" db="EMBL/GenBank/DDBJ databases">
        <authorList>
            <person name="Luecker S."/>
            <person name="Luecker S."/>
        </authorList>
    </citation>
    <scope>NUCLEOTIDE SEQUENCE [LARGE SCALE GENOMIC DNA]</scope>
</reference>
<gene>
    <name evidence="3" type="ORF">COMA2_50222</name>
</gene>
<name>A0A0S4LM92_9BACT</name>
<evidence type="ECO:0000313" key="3">
    <source>
        <dbReference type="EMBL" id="CUS38695.1"/>
    </source>
</evidence>
<dbReference type="STRING" id="1742973.COMA2_50222"/>
<sequence>MKRQAANGTVQAATVREELLRHVETAVKALRARDPSDEQIHRARKELKRARANLRLLRDAVGNAAYIRENAALRDAARPLSGVRDAAVLRETADTMTSGVGRGARRKLLLKVRRALEQARREARAELRVMHAARESVARLVAAAARMRKWRLDQSDRASVCRGLQRVYRRGREALAIACADPTTENLHEWRKQVKYLGQAMAVWKVHEANGVKRLVERAEKVADLLGTDHDLAVFEGRLEKLDSPHPIRPAITRDIGRRRRDLQDNALKKGRRLFKVTPRSFVRGIAPRG</sequence>
<feature type="coiled-coil region" evidence="1">
    <location>
        <begin position="106"/>
        <end position="136"/>
    </location>
</feature>
<evidence type="ECO:0000256" key="1">
    <source>
        <dbReference type="SAM" id="Coils"/>
    </source>
</evidence>
<organism evidence="3 4">
    <name type="scientific">Candidatus Nitrospira nitrificans</name>
    <dbReference type="NCBI Taxonomy" id="1742973"/>
    <lineage>
        <taxon>Bacteria</taxon>
        <taxon>Pseudomonadati</taxon>
        <taxon>Nitrospirota</taxon>
        <taxon>Nitrospiria</taxon>
        <taxon>Nitrospirales</taxon>
        <taxon>Nitrospiraceae</taxon>
        <taxon>Nitrospira</taxon>
    </lineage>
</organism>
<evidence type="ECO:0000259" key="2">
    <source>
        <dbReference type="PROSITE" id="PS51708"/>
    </source>
</evidence>
<dbReference type="PROSITE" id="PS51708">
    <property type="entry name" value="CHAD"/>
    <property type="match status" value="1"/>
</dbReference>
<dbReference type="PANTHER" id="PTHR39339:SF1">
    <property type="entry name" value="CHAD DOMAIN-CONTAINING PROTEIN"/>
    <property type="match status" value="1"/>
</dbReference>
<dbReference type="RefSeq" id="WP_175304670.1">
    <property type="nucleotide sequence ID" value="NZ_CZPZ01000032.1"/>
</dbReference>
<dbReference type="Proteomes" id="UP000198736">
    <property type="component" value="Unassembled WGS sequence"/>
</dbReference>
<dbReference type="SMART" id="SM00880">
    <property type="entry name" value="CHAD"/>
    <property type="match status" value="1"/>
</dbReference>
<keyword evidence="4" id="KW-1185">Reference proteome</keyword>
<dbReference type="EMBL" id="CZPZ01000032">
    <property type="protein sequence ID" value="CUS38695.1"/>
    <property type="molecule type" value="Genomic_DNA"/>
</dbReference>
<dbReference type="PANTHER" id="PTHR39339">
    <property type="entry name" value="SLR1444 PROTEIN"/>
    <property type="match status" value="1"/>
</dbReference>
<dbReference type="InterPro" id="IPR007899">
    <property type="entry name" value="CHAD_dom"/>
</dbReference>
<dbReference type="Pfam" id="PF05235">
    <property type="entry name" value="CHAD"/>
    <property type="match status" value="1"/>
</dbReference>
<dbReference type="Gene3D" id="1.40.20.10">
    <property type="entry name" value="CHAD domain"/>
    <property type="match status" value="1"/>
</dbReference>
<evidence type="ECO:0000313" key="4">
    <source>
        <dbReference type="Proteomes" id="UP000198736"/>
    </source>
</evidence>
<accession>A0A0S4LM92</accession>
<protein>
    <submittedName>
        <fullName evidence="3">Putative CHAD domain containing protein</fullName>
    </submittedName>
</protein>
<dbReference type="AlphaFoldDB" id="A0A0S4LM92"/>
<feature type="domain" description="CHAD" evidence="2">
    <location>
        <begin position="5"/>
        <end position="273"/>
    </location>
</feature>